<comment type="subcellular location">
    <subcellularLocation>
        <location evidence="1">Membrane</location>
        <topology evidence="1">Single-pass membrane protein</topology>
    </subcellularLocation>
</comment>
<feature type="transmembrane region" description="Helical" evidence="6">
    <location>
        <begin position="382"/>
        <end position="407"/>
    </location>
</feature>
<evidence type="ECO:0000259" key="9">
    <source>
        <dbReference type="Pfam" id="PF20520"/>
    </source>
</evidence>
<accession>A0A8S1DXH4</accession>
<feature type="chain" id="PRO_5035845500" description="V-type proton ATPase subunit S1" evidence="7">
    <location>
        <begin position="24"/>
        <end position="432"/>
    </location>
</feature>
<evidence type="ECO:0000313" key="11">
    <source>
        <dbReference type="Proteomes" id="UP000494165"/>
    </source>
</evidence>
<dbReference type="PANTHER" id="PTHR12471:SF7">
    <property type="entry name" value="V-TYPE PROTON ATPASE SUBUNIT S1"/>
    <property type="match status" value="1"/>
</dbReference>
<dbReference type="Pfam" id="PF20520">
    <property type="entry name" value="Ac45-VOA1_TM"/>
    <property type="match status" value="1"/>
</dbReference>
<protein>
    <recommendedName>
        <fullName evidence="12">V-type proton ATPase subunit S1</fullName>
    </recommendedName>
</protein>
<proteinExistence type="inferred from homology"/>
<dbReference type="GO" id="GO:0001671">
    <property type="term" value="F:ATPase activator activity"/>
    <property type="evidence" value="ECO:0007669"/>
    <property type="project" value="TreeGrafter"/>
</dbReference>
<keyword evidence="11" id="KW-1185">Reference proteome</keyword>
<dbReference type="InterPro" id="IPR046755">
    <property type="entry name" value="VAS1_LD"/>
</dbReference>
<evidence type="ECO:0000313" key="10">
    <source>
        <dbReference type="EMBL" id="CAB3385388.1"/>
    </source>
</evidence>
<evidence type="ECO:0000256" key="6">
    <source>
        <dbReference type="SAM" id="Phobius"/>
    </source>
</evidence>
<feature type="signal peptide" evidence="7">
    <location>
        <begin position="1"/>
        <end position="23"/>
    </location>
</feature>
<evidence type="ECO:0008006" key="12">
    <source>
        <dbReference type="Google" id="ProtNLM"/>
    </source>
</evidence>
<dbReference type="InterPro" id="IPR046756">
    <property type="entry name" value="VAS1/VOA1_TM"/>
</dbReference>
<evidence type="ECO:0000256" key="4">
    <source>
        <dbReference type="ARBA" id="ARBA00022989"/>
    </source>
</evidence>
<dbReference type="GO" id="GO:0030641">
    <property type="term" value="P:regulation of cellular pH"/>
    <property type="evidence" value="ECO:0007669"/>
    <property type="project" value="TreeGrafter"/>
</dbReference>
<reference evidence="10 11" key="1">
    <citation type="submission" date="2020-04" db="EMBL/GenBank/DDBJ databases">
        <authorList>
            <person name="Alioto T."/>
            <person name="Alioto T."/>
            <person name="Gomez Garrido J."/>
        </authorList>
    </citation>
    <scope>NUCLEOTIDE SEQUENCE [LARGE SCALE GENOMIC DNA]</scope>
</reference>
<keyword evidence="5 6" id="KW-0472">Membrane</keyword>
<dbReference type="AlphaFoldDB" id="A0A8S1DXH4"/>
<keyword evidence="4 6" id="KW-1133">Transmembrane helix</keyword>
<dbReference type="PANTHER" id="PTHR12471">
    <property type="entry name" value="VACUOLAR ATP SYNTHASE SUBUNIT S1"/>
    <property type="match status" value="1"/>
</dbReference>
<evidence type="ECO:0000256" key="3">
    <source>
        <dbReference type="ARBA" id="ARBA00022692"/>
    </source>
</evidence>
<evidence type="ECO:0000256" key="7">
    <source>
        <dbReference type="SAM" id="SignalP"/>
    </source>
</evidence>
<evidence type="ECO:0000256" key="5">
    <source>
        <dbReference type="ARBA" id="ARBA00023136"/>
    </source>
</evidence>
<comment type="caution">
    <text evidence="10">The sequence shown here is derived from an EMBL/GenBank/DDBJ whole genome shotgun (WGS) entry which is preliminary data.</text>
</comment>
<keyword evidence="3 6" id="KW-0812">Transmembrane</keyword>
<gene>
    <name evidence="10" type="ORF">CLODIP_2_CD03437</name>
</gene>
<evidence type="ECO:0000256" key="2">
    <source>
        <dbReference type="ARBA" id="ARBA00009037"/>
    </source>
</evidence>
<name>A0A8S1DXH4_9INSE</name>
<dbReference type="InterPro" id="IPR008388">
    <property type="entry name" value="Ac45_acc_su"/>
</dbReference>
<dbReference type="GO" id="GO:0033176">
    <property type="term" value="C:proton-transporting V-type ATPase complex"/>
    <property type="evidence" value="ECO:0007669"/>
    <property type="project" value="TreeGrafter"/>
</dbReference>
<dbReference type="EMBL" id="CADEPI010000409">
    <property type="protein sequence ID" value="CAB3385388.1"/>
    <property type="molecule type" value="Genomic_DNA"/>
</dbReference>
<organism evidence="10 11">
    <name type="scientific">Cloeon dipterum</name>
    <dbReference type="NCBI Taxonomy" id="197152"/>
    <lineage>
        <taxon>Eukaryota</taxon>
        <taxon>Metazoa</taxon>
        <taxon>Ecdysozoa</taxon>
        <taxon>Arthropoda</taxon>
        <taxon>Hexapoda</taxon>
        <taxon>Insecta</taxon>
        <taxon>Pterygota</taxon>
        <taxon>Palaeoptera</taxon>
        <taxon>Ephemeroptera</taxon>
        <taxon>Pisciforma</taxon>
        <taxon>Baetidae</taxon>
        <taxon>Cloeon</taxon>
    </lineage>
</organism>
<evidence type="ECO:0000256" key="1">
    <source>
        <dbReference type="ARBA" id="ARBA00004167"/>
    </source>
</evidence>
<keyword evidence="7" id="KW-0732">Signal</keyword>
<comment type="similarity">
    <text evidence="2">Belongs to the vacuolar ATPase subunit S1 family.</text>
</comment>
<sequence>MAARWQVLPSVLVIFLASTLIQADNGLNLDVPNVEESVPVLLWQSPAAKGQVDIVKDVPKKTAAGLEKVDDELFTNLLKDKISSKGSKPLVLLFLEENLSSEDFVTDEDKVFPHLQKIIDKSRDTIYLPSVVSPTTALKELNQDGYTWLSYNSEELPESESIILVINLDDAQEGESRPQMLSRHDEKISSIYNSALKVYSNVLGIYTSRYSSWNSADVSVRRIRRQAAPSTSVTFNNGTFLHDSNNKVVMYVRGDPILIKGNTTPIRLNLTSATTITVDEKQDMQTFSVVFSQPSKVTLRFRFPILFTGYWNIGEVEVQNGSDAPIVLSLMDNITVPMNFSYHCSAYNTTFREGTNALVLTDFQVQPFNYHLRFNDAYDCSYFFTIPILSGLFCTIFLAIIMAYGLSMILDIKTNDRFDDPKGKTITVTATD</sequence>
<dbReference type="Pfam" id="PF05827">
    <property type="entry name" value="VAS1_LD"/>
    <property type="match status" value="1"/>
</dbReference>
<feature type="domain" description="V-type proton ATPase subunit S1 luminal" evidence="8">
    <location>
        <begin position="294"/>
        <end position="368"/>
    </location>
</feature>
<dbReference type="OrthoDB" id="9985059at2759"/>
<feature type="domain" description="V-type proton ATPase subunit S1/VOA1 transmembrane" evidence="9">
    <location>
        <begin position="383"/>
        <end position="420"/>
    </location>
</feature>
<evidence type="ECO:0000259" key="8">
    <source>
        <dbReference type="Pfam" id="PF05827"/>
    </source>
</evidence>
<dbReference type="Proteomes" id="UP000494165">
    <property type="component" value="Unassembled WGS sequence"/>
</dbReference>